<evidence type="ECO:0000313" key="4">
    <source>
        <dbReference type="Proteomes" id="UP001438707"/>
    </source>
</evidence>
<dbReference type="InterPro" id="IPR032751">
    <property type="entry name" value="Fuseless"/>
</dbReference>
<feature type="transmembrane region" description="Helical" evidence="2">
    <location>
        <begin position="143"/>
        <end position="165"/>
    </location>
</feature>
<feature type="transmembrane region" description="Helical" evidence="2">
    <location>
        <begin position="177"/>
        <end position="198"/>
    </location>
</feature>
<name>A0AAW1QAI5_9CHLO</name>
<keyword evidence="2" id="KW-0472">Membrane</keyword>
<feature type="compositionally biased region" description="Basic and acidic residues" evidence="1">
    <location>
        <begin position="21"/>
        <end position="37"/>
    </location>
</feature>
<dbReference type="EMBL" id="JALJOS010000070">
    <property type="protein sequence ID" value="KAK9817437.1"/>
    <property type="molecule type" value="Genomic_DNA"/>
</dbReference>
<gene>
    <name evidence="3" type="ORF">WJX74_004301</name>
</gene>
<evidence type="ECO:0000256" key="1">
    <source>
        <dbReference type="SAM" id="MobiDB-lite"/>
    </source>
</evidence>
<evidence type="ECO:0000313" key="3">
    <source>
        <dbReference type="EMBL" id="KAK9817437.1"/>
    </source>
</evidence>
<keyword evidence="2" id="KW-0812">Transmembrane</keyword>
<protein>
    <submittedName>
        <fullName evidence="3">Uncharacterized protein</fullName>
    </submittedName>
</protein>
<comment type="caution">
    <text evidence="3">The sequence shown here is derived from an EMBL/GenBank/DDBJ whole genome shotgun (WGS) entry which is preliminary data.</text>
</comment>
<accession>A0AAW1QAI5</accession>
<reference evidence="3 4" key="1">
    <citation type="journal article" date="2024" name="Nat. Commun.">
        <title>Phylogenomics reveals the evolutionary origins of lichenization in chlorophyte algae.</title>
        <authorList>
            <person name="Puginier C."/>
            <person name="Libourel C."/>
            <person name="Otte J."/>
            <person name="Skaloud P."/>
            <person name="Haon M."/>
            <person name="Grisel S."/>
            <person name="Petersen M."/>
            <person name="Berrin J.G."/>
            <person name="Delaux P.M."/>
            <person name="Dal Grande F."/>
            <person name="Keller J."/>
        </authorList>
    </citation>
    <scope>NUCLEOTIDE SEQUENCE [LARGE SCALE GENOMIC DNA]</scope>
    <source>
        <strain evidence="3 4">SAG 2145</strain>
    </source>
</reference>
<evidence type="ECO:0000256" key="2">
    <source>
        <dbReference type="SAM" id="Phobius"/>
    </source>
</evidence>
<dbReference type="AlphaFoldDB" id="A0AAW1QAI5"/>
<keyword evidence="4" id="KW-1185">Reference proteome</keyword>
<feature type="region of interest" description="Disordered" evidence="1">
    <location>
        <begin position="1"/>
        <end position="97"/>
    </location>
</feature>
<sequence>MSEETEQSNRSHQPLLGEEIIDIRGEEQADPSSRESSRLLSRQRTSHSRPGTWNGLQRSQSTPRRRQYRQSQSLADRASSKGASTPAYASNGLPEGEEMGQEDLVEGAAHLAAQDAMADVVAEAVQDAVAQAMEDTVRFDVRANFYTLIAITGVILYWRGIWTLWDYCFGMRLESELTSIAIGLIVMVSFRLSGVSLLESLPGG</sequence>
<dbReference type="Pfam" id="PF15993">
    <property type="entry name" value="Fuseless"/>
    <property type="match status" value="1"/>
</dbReference>
<dbReference type="Proteomes" id="UP001438707">
    <property type="component" value="Unassembled WGS sequence"/>
</dbReference>
<keyword evidence="2" id="KW-1133">Transmembrane helix</keyword>
<proteinExistence type="predicted"/>
<organism evidence="3 4">
    <name type="scientific">Apatococcus lobatus</name>
    <dbReference type="NCBI Taxonomy" id="904363"/>
    <lineage>
        <taxon>Eukaryota</taxon>
        <taxon>Viridiplantae</taxon>
        <taxon>Chlorophyta</taxon>
        <taxon>core chlorophytes</taxon>
        <taxon>Trebouxiophyceae</taxon>
        <taxon>Chlorellales</taxon>
        <taxon>Chlorellaceae</taxon>
        <taxon>Apatococcus</taxon>
    </lineage>
</organism>